<dbReference type="GO" id="GO:0016779">
    <property type="term" value="F:nucleotidyltransferase activity"/>
    <property type="evidence" value="ECO:0007669"/>
    <property type="project" value="UniProtKB-KW"/>
</dbReference>
<dbReference type="GO" id="GO:0004519">
    <property type="term" value="F:endonuclease activity"/>
    <property type="evidence" value="ECO:0007669"/>
    <property type="project" value="UniProtKB-KW"/>
</dbReference>
<keyword evidence="8" id="KW-0547">Nucleotide-binding</keyword>
<evidence type="ECO:0000256" key="8">
    <source>
        <dbReference type="ARBA" id="ARBA00022741"/>
    </source>
</evidence>
<dbReference type="PROSITE" id="PS52020">
    <property type="entry name" value="CRESS_DNA_REP"/>
    <property type="match status" value="1"/>
</dbReference>
<evidence type="ECO:0000256" key="9">
    <source>
        <dbReference type="ARBA" id="ARBA00022759"/>
    </source>
</evidence>
<evidence type="ECO:0000256" key="11">
    <source>
        <dbReference type="ARBA" id="ARBA00023124"/>
    </source>
</evidence>
<keyword evidence="3" id="KW-0808">Transferase</keyword>
<name>A0A7G5M3Y3_9VIRU</name>
<comment type="catalytic activity">
    <reaction evidence="14">
        <text>ATP + H2O = ADP + phosphate + H(+)</text>
        <dbReference type="Rhea" id="RHEA:13065"/>
        <dbReference type="ChEBI" id="CHEBI:15377"/>
        <dbReference type="ChEBI" id="CHEBI:15378"/>
        <dbReference type="ChEBI" id="CHEBI:30616"/>
        <dbReference type="ChEBI" id="CHEBI:43474"/>
        <dbReference type="ChEBI" id="CHEBI:456216"/>
    </reaction>
</comment>
<keyword evidence="5" id="KW-0235">DNA replication</keyword>
<dbReference type="GO" id="GO:0016787">
    <property type="term" value="F:hydrolase activity"/>
    <property type="evidence" value="ECO:0007669"/>
    <property type="project" value="UniProtKB-KW"/>
</dbReference>
<evidence type="ECO:0000259" key="15">
    <source>
        <dbReference type="PROSITE" id="PS52020"/>
    </source>
</evidence>
<proteinExistence type="predicted"/>
<dbReference type="GO" id="GO:0046872">
    <property type="term" value="F:metal ion binding"/>
    <property type="evidence" value="ECO:0007669"/>
    <property type="project" value="UniProtKB-KW"/>
</dbReference>
<dbReference type="GO" id="GO:0003677">
    <property type="term" value="F:DNA binding"/>
    <property type="evidence" value="ECO:0007669"/>
    <property type="project" value="UniProtKB-KW"/>
</dbReference>
<keyword evidence="13" id="KW-0511">Multifunctional enzyme</keyword>
<keyword evidence="11" id="KW-0190">Covalent protein-DNA linkage</keyword>
<dbReference type="InterPro" id="IPR000605">
    <property type="entry name" value="Helicase_SF3_ssDNA/RNA_vir"/>
</dbReference>
<evidence type="ECO:0000256" key="10">
    <source>
        <dbReference type="ARBA" id="ARBA00022801"/>
    </source>
</evidence>
<sequence length="282" mass="32123">MFVRVRLNCLLTIVFVLFIAPFVERCPTTGKLHCQAYVRYTNQVALSRVIKLVAPNAHVEVCKGDEQENIVYCTKDESRVAGPWQIGEAAKPGKRNDINVVRELIKNGKGMREVTAVATSYQSMRAGEMILKYHEPVRREKPEVRWYHGETGGGKTRAAFEEFPDAWVSGKNGQWFEGYDAHEVAIFDDFRKSFCEFSILLRLLDRYPYRVEVKGGSRQFLARVIIITCPWAPDVLYDNRSQEDIGQLLRRIDDVKLFGAVVPPPVVVQGNSVSVSHFRAKK</sequence>
<evidence type="ECO:0000256" key="3">
    <source>
        <dbReference type="ARBA" id="ARBA00022679"/>
    </source>
</evidence>
<evidence type="ECO:0000256" key="7">
    <source>
        <dbReference type="ARBA" id="ARBA00022723"/>
    </source>
</evidence>
<keyword evidence="10" id="KW-0378">Hydrolase</keyword>
<dbReference type="GO" id="GO:0003723">
    <property type="term" value="F:RNA binding"/>
    <property type="evidence" value="ECO:0007669"/>
    <property type="project" value="InterPro"/>
</dbReference>
<dbReference type="InterPro" id="IPR049912">
    <property type="entry name" value="CRESS_DNA_REP"/>
</dbReference>
<comment type="subcellular location">
    <subcellularLocation>
        <location evidence="2">Host nucleus</location>
    </subcellularLocation>
</comment>
<keyword evidence="7" id="KW-0479">Metal-binding</keyword>
<reference evidence="16" key="1">
    <citation type="submission" date="2020-03" db="EMBL/GenBank/DDBJ databases">
        <title>Unveiling Crucivirus Diversity by Mining Metagenomic Data.</title>
        <authorList>
            <person name="de la Higuera I."/>
            <person name="Kasun G.W."/>
            <person name="Torrance E.L."/>
            <person name="Pratt A.A."/>
            <person name="Maluenda A."/>
            <person name="Colombet J."/>
            <person name="Bisseux M."/>
            <person name="Ravet V."/>
            <person name="Dayaram A."/>
            <person name="Stainton D."/>
            <person name="Kraberger S."/>
            <person name="Zawar-Reza P."/>
            <person name="Goldstien S."/>
            <person name="Briskie J.V."/>
            <person name="White R."/>
            <person name="Taylor H."/>
            <person name="Gomez C."/>
            <person name="Ainley D.G."/>
            <person name="Harding J.S."/>
            <person name="Fontenele R.S."/>
            <person name="Schreck J."/>
            <person name="Ribeiro S.G."/>
            <person name="Oswald S.A."/>
            <person name="Arnold J."/>
            <person name="Enault F."/>
            <person name="Varsani A."/>
            <person name="Stedman K.M."/>
        </authorList>
    </citation>
    <scope>NUCLEOTIDE SEQUENCE</scope>
    <source>
        <strain evidence="16">GP1_93596</strain>
    </source>
</reference>
<keyword evidence="4" id="KW-0548">Nucleotidyltransferase</keyword>
<evidence type="ECO:0000313" key="16">
    <source>
        <dbReference type="EMBL" id="QMW69016.1"/>
    </source>
</evidence>
<accession>A0A7G5M3Y3</accession>
<protein>
    <submittedName>
        <fullName evidence="16">Replication-associated protein</fullName>
    </submittedName>
</protein>
<keyword evidence="9" id="KW-0255">Endonuclease</keyword>
<comment type="cofactor">
    <cofactor evidence="1">
        <name>Mn(2+)</name>
        <dbReference type="ChEBI" id="CHEBI:29035"/>
    </cofactor>
</comment>
<evidence type="ECO:0000256" key="12">
    <source>
        <dbReference type="ARBA" id="ARBA00023125"/>
    </source>
</evidence>
<evidence type="ECO:0000256" key="1">
    <source>
        <dbReference type="ARBA" id="ARBA00001936"/>
    </source>
</evidence>
<feature type="domain" description="CRESS-DNA virus Rep endonuclease" evidence="15">
    <location>
        <begin position="1"/>
        <end position="89"/>
    </location>
</feature>
<keyword evidence="12" id="KW-0238">DNA-binding</keyword>
<dbReference type="GO" id="GO:0003724">
    <property type="term" value="F:RNA helicase activity"/>
    <property type="evidence" value="ECO:0007669"/>
    <property type="project" value="InterPro"/>
</dbReference>
<organism evidence="16 17">
    <name type="scientific">Crucivirus-523</name>
    <dbReference type="NCBI Taxonomy" id="2761329"/>
    <lineage>
        <taxon>Viruses</taxon>
        <taxon>Cruciviruses</taxon>
        <taxon>Crucivirus</taxon>
    </lineage>
</organism>
<dbReference type="Pfam" id="PF00910">
    <property type="entry name" value="RNA_helicase"/>
    <property type="match status" value="1"/>
</dbReference>
<keyword evidence="6" id="KW-0540">Nuclease</keyword>
<dbReference type="Proteomes" id="UP001223705">
    <property type="component" value="Segment"/>
</dbReference>
<evidence type="ECO:0000256" key="5">
    <source>
        <dbReference type="ARBA" id="ARBA00022705"/>
    </source>
</evidence>
<evidence type="ECO:0000313" key="17">
    <source>
        <dbReference type="Proteomes" id="UP001223705"/>
    </source>
</evidence>
<evidence type="ECO:0000256" key="2">
    <source>
        <dbReference type="ARBA" id="ARBA00004147"/>
    </source>
</evidence>
<dbReference type="EMBL" id="MT263655">
    <property type="protein sequence ID" value="QMW69016.1"/>
    <property type="molecule type" value="Genomic_DNA"/>
</dbReference>
<dbReference type="GO" id="GO:0006260">
    <property type="term" value="P:DNA replication"/>
    <property type="evidence" value="ECO:0007669"/>
    <property type="project" value="UniProtKB-KW"/>
</dbReference>
<dbReference type="Pfam" id="PF02407">
    <property type="entry name" value="Viral_Rep"/>
    <property type="match status" value="1"/>
</dbReference>
<evidence type="ECO:0000256" key="4">
    <source>
        <dbReference type="ARBA" id="ARBA00022695"/>
    </source>
</evidence>
<keyword evidence="17" id="KW-1185">Reference proteome</keyword>
<evidence type="ECO:0000256" key="6">
    <source>
        <dbReference type="ARBA" id="ARBA00022722"/>
    </source>
</evidence>
<dbReference type="GO" id="GO:0000166">
    <property type="term" value="F:nucleotide binding"/>
    <property type="evidence" value="ECO:0007669"/>
    <property type="project" value="UniProtKB-KW"/>
</dbReference>
<evidence type="ECO:0000256" key="14">
    <source>
        <dbReference type="ARBA" id="ARBA00049360"/>
    </source>
</evidence>
<dbReference type="GO" id="GO:0042025">
    <property type="term" value="C:host cell nucleus"/>
    <property type="evidence" value="ECO:0007669"/>
    <property type="project" value="UniProtKB-SubCell"/>
</dbReference>
<dbReference type="Gene3D" id="3.40.1310.20">
    <property type="match status" value="1"/>
</dbReference>
<evidence type="ECO:0000256" key="13">
    <source>
        <dbReference type="ARBA" id="ARBA00023268"/>
    </source>
</evidence>